<dbReference type="RefSeq" id="WP_258845061.1">
    <property type="nucleotide sequence ID" value="NZ_JANUGX010000008.1"/>
</dbReference>
<dbReference type="Proteomes" id="UP001205560">
    <property type="component" value="Unassembled WGS sequence"/>
</dbReference>
<proteinExistence type="predicted"/>
<sequence length="564" mass="61227">MAESKDWNKLQHEMTRLGFLDRDQVTELRGDQVIPVPLQKALADANQAFGLNLSHAIITDTKVNDFAQINDFIGLLTDRFCGVPDRGGKIGPLTFGPPGGRWRRSSLTYSIDTNGCMFVIPPGTAPTTPGAVIARAFGQWQTAAAPYLTLTQVPPGAGPNIRLWFDNGKADPRLGTANGVLGSAPPPESGEIYLDAGETWTPDLLQRVSVHEIGHALGLGHSNMPRGTMYPYQSPSALIDNESRDAIRMMYGWRPQQHCPDRGTSDRPALGVTSVSNFTGHFNTVHMLWKGVHDDHRIYGSELGPDGWSPQEIIPRIGSTHGPSVTEIDSPSGVMATGLMMAWKGIPGDQGLYWSRNFGFGQAWHTQRNIPGVGSSTRPAIANVMGRVYMAWKGVHGDQGIYWSAFDGNETWTPQRHIDGVGTSDAPVLVGLGNRLYMFWKGVEGDSTAYYSFMDPGDPFSIWHPQRRIEYFSYTTEGGVPHAIGTTGGMTATPHGNAILLAWKGIEGDSSIWTSLFENGEFSGQVSVPNVGTSVGPCAVESDGTVYMAWKGISGDSTIWYSTL</sequence>
<dbReference type="EC" id="3.4.24.-" evidence="7"/>
<evidence type="ECO:0000313" key="7">
    <source>
        <dbReference type="EMBL" id="MCS0589295.1"/>
    </source>
</evidence>
<evidence type="ECO:0000313" key="8">
    <source>
        <dbReference type="Proteomes" id="UP001205560"/>
    </source>
</evidence>
<feature type="domain" description="Peptidase metallopeptidase" evidence="6">
    <location>
        <begin position="98"/>
        <end position="253"/>
    </location>
</feature>
<name>A0ABT2A528_9BURK</name>
<comment type="caution">
    <text evidence="7">The sequence shown here is derived from an EMBL/GenBank/DDBJ whole genome shotgun (WGS) entry which is preliminary data.</text>
</comment>
<dbReference type="InterPro" id="IPR021190">
    <property type="entry name" value="Pept_M10A"/>
</dbReference>
<evidence type="ECO:0000256" key="2">
    <source>
        <dbReference type="ARBA" id="ARBA00022723"/>
    </source>
</evidence>
<dbReference type="GO" id="GO:0008237">
    <property type="term" value="F:metallopeptidase activity"/>
    <property type="evidence" value="ECO:0007669"/>
    <property type="project" value="UniProtKB-KW"/>
</dbReference>
<keyword evidence="5 7" id="KW-0482">Metalloprotease</keyword>
<dbReference type="EMBL" id="JANUGX010000008">
    <property type="protein sequence ID" value="MCS0589295.1"/>
    <property type="molecule type" value="Genomic_DNA"/>
</dbReference>
<organism evidence="7 8">
    <name type="scientific">Massilia norwichensis</name>
    <dbReference type="NCBI Taxonomy" id="1442366"/>
    <lineage>
        <taxon>Bacteria</taxon>
        <taxon>Pseudomonadati</taxon>
        <taxon>Pseudomonadota</taxon>
        <taxon>Betaproteobacteria</taxon>
        <taxon>Burkholderiales</taxon>
        <taxon>Oxalobacteraceae</taxon>
        <taxon>Telluria group</taxon>
        <taxon>Massilia</taxon>
    </lineage>
</organism>
<evidence type="ECO:0000256" key="5">
    <source>
        <dbReference type="ARBA" id="ARBA00023049"/>
    </source>
</evidence>
<reference evidence="7 8" key="1">
    <citation type="submission" date="2022-08" db="EMBL/GenBank/DDBJ databases">
        <title>Reclassification of Massilia species as members of the genera Telluria, Duganella, Pseudoduganella, Mokoshia gen. nov. and Zemynaea gen. nov. using orthogonal and non-orthogonal genome-based approaches.</title>
        <authorList>
            <person name="Bowman J.P."/>
        </authorList>
    </citation>
    <scope>NUCLEOTIDE SEQUENCE [LARGE SCALE GENOMIC DNA]</scope>
    <source>
        <strain evidence="7 8">LMG 28164</strain>
    </source>
</reference>
<evidence type="ECO:0000256" key="3">
    <source>
        <dbReference type="ARBA" id="ARBA00022801"/>
    </source>
</evidence>
<dbReference type="InterPro" id="IPR001818">
    <property type="entry name" value="Pept_M10_metallopeptidase"/>
</dbReference>
<dbReference type="SUPFAM" id="SSF55486">
    <property type="entry name" value="Metalloproteases ('zincins'), catalytic domain"/>
    <property type="match status" value="1"/>
</dbReference>
<accession>A0ABT2A528</accession>
<dbReference type="SUPFAM" id="SSF89372">
    <property type="entry name" value="Fucose-specific lectin"/>
    <property type="match status" value="1"/>
</dbReference>
<dbReference type="PANTHER" id="PTHR10201:SF323">
    <property type="entry name" value="MATRIX METALLOPROTEINASE-21"/>
    <property type="match status" value="1"/>
</dbReference>
<dbReference type="InterPro" id="IPR006026">
    <property type="entry name" value="Peptidase_Metallo"/>
</dbReference>
<dbReference type="Gene3D" id="3.40.390.10">
    <property type="entry name" value="Collagenase (Catalytic Domain)"/>
    <property type="match status" value="1"/>
</dbReference>
<dbReference type="PANTHER" id="PTHR10201">
    <property type="entry name" value="MATRIX METALLOPROTEINASE"/>
    <property type="match status" value="1"/>
</dbReference>
<dbReference type="SMART" id="SM00235">
    <property type="entry name" value="ZnMc"/>
    <property type="match status" value="1"/>
</dbReference>
<protein>
    <submittedName>
        <fullName evidence="7">Matrixin family metalloprotease</fullName>
        <ecNumber evidence="7">3.4.24.-</ecNumber>
    </submittedName>
</protein>
<keyword evidence="3 7" id="KW-0378">Hydrolase</keyword>
<dbReference type="Pfam" id="PF00413">
    <property type="entry name" value="Peptidase_M10"/>
    <property type="match status" value="1"/>
</dbReference>
<dbReference type="InterPro" id="IPR024079">
    <property type="entry name" value="MetalloPept_cat_dom_sf"/>
</dbReference>
<dbReference type="PRINTS" id="PR00138">
    <property type="entry name" value="MATRIXIN"/>
</dbReference>
<keyword evidence="1" id="KW-0645">Protease</keyword>
<keyword evidence="8" id="KW-1185">Reference proteome</keyword>
<evidence type="ECO:0000256" key="1">
    <source>
        <dbReference type="ARBA" id="ARBA00022670"/>
    </source>
</evidence>
<keyword evidence="4" id="KW-0862">Zinc</keyword>
<gene>
    <name evidence="7" type="ORF">NX782_08750</name>
</gene>
<keyword evidence="2" id="KW-0479">Metal-binding</keyword>
<evidence type="ECO:0000256" key="4">
    <source>
        <dbReference type="ARBA" id="ARBA00022833"/>
    </source>
</evidence>
<evidence type="ECO:0000259" key="6">
    <source>
        <dbReference type="SMART" id="SM00235"/>
    </source>
</evidence>